<protein>
    <recommendedName>
        <fullName evidence="2">Anti-sigma factor antagonist</fullName>
    </recommendedName>
</protein>
<dbReference type="SUPFAM" id="SSF52091">
    <property type="entry name" value="SpoIIaa-like"/>
    <property type="match status" value="1"/>
</dbReference>
<reference evidence="4" key="1">
    <citation type="submission" date="2020-10" db="EMBL/GenBank/DDBJ databases">
        <authorList>
            <person name="Gilroy R."/>
        </authorList>
    </citation>
    <scope>NUCLEOTIDE SEQUENCE</scope>
    <source>
        <strain evidence="4">D3-1215</strain>
    </source>
</reference>
<dbReference type="Pfam" id="PF01740">
    <property type="entry name" value="STAS"/>
    <property type="match status" value="1"/>
</dbReference>
<evidence type="ECO:0000259" key="3">
    <source>
        <dbReference type="PROSITE" id="PS50801"/>
    </source>
</evidence>
<reference evidence="4" key="2">
    <citation type="journal article" date="2021" name="PeerJ">
        <title>Extensive microbial diversity within the chicken gut microbiome revealed by metagenomics and culture.</title>
        <authorList>
            <person name="Gilroy R."/>
            <person name="Ravi A."/>
            <person name="Getino M."/>
            <person name="Pursley I."/>
            <person name="Horton D.L."/>
            <person name="Alikhan N.F."/>
            <person name="Baker D."/>
            <person name="Gharbi K."/>
            <person name="Hall N."/>
            <person name="Watson M."/>
            <person name="Adriaenssens E.M."/>
            <person name="Foster-Nyarko E."/>
            <person name="Jarju S."/>
            <person name="Secka A."/>
            <person name="Antonio M."/>
            <person name="Oren A."/>
            <person name="Chaudhuri R.R."/>
            <person name="La Ragione R."/>
            <person name="Hildebrand F."/>
            <person name="Pallen M.J."/>
        </authorList>
    </citation>
    <scope>NUCLEOTIDE SEQUENCE</scope>
    <source>
        <strain evidence="4">D3-1215</strain>
    </source>
</reference>
<dbReference type="AlphaFoldDB" id="A0A9D9EI21"/>
<sequence>MEFVITEGEGKSRMRISGRLDTLNSEKFEKRIQELLPLTKDLEIDCANLEYISSSGLRCFLFLLKSAQESKHTVTLVNMTAPIKEVFDITGFSSMFNII</sequence>
<evidence type="ECO:0000256" key="2">
    <source>
        <dbReference type="RuleBase" id="RU003749"/>
    </source>
</evidence>
<accession>A0A9D9EI21</accession>
<dbReference type="NCBIfam" id="TIGR00377">
    <property type="entry name" value="ant_ant_sig"/>
    <property type="match status" value="1"/>
</dbReference>
<dbReference type="InterPro" id="IPR003658">
    <property type="entry name" value="Anti-sigma_ant"/>
</dbReference>
<evidence type="ECO:0000313" key="5">
    <source>
        <dbReference type="Proteomes" id="UP000823637"/>
    </source>
</evidence>
<comment type="caution">
    <text evidence="4">The sequence shown here is derived from an EMBL/GenBank/DDBJ whole genome shotgun (WGS) entry which is preliminary data.</text>
</comment>
<comment type="similarity">
    <text evidence="1 2">Belongs to the anti-sigma-factor antagonist family.</text>
</comment>
<dbReference type="EMBL" id="JADIMR010000088">
    <property type="protein sequence ID" value="MBO8447250.1"/>
    <property type="molecule type" value="Genomic_DNA"/>
</dbReference>
<dbReference type="Gene3D" id="3.30.750.24">
    <property type="entry name" value="STAS domain"/>
    <property type="match status" value="1"/>
</dbReference>
<dbReference type="InterPro" id="IPR036513">
    <property type="entry name" value="STAS_dom_sf"/>
</dbReference>
<proteinExistence type="inferred from homology"/>
<dbReference type="InterPro" id="IPR002645">
    <property type="entry name" value="STAS_dom"/>
</dbReference>
<dbReference type="PROSITE" id="PS50801">
    <property type="entry name" value="STAS"/>
    <property type="match status" value="1"/>
</dbReference>
<dbReference type="CDD" id="cd07043">
    <property type="entry name" value="STAS_anti-anti-sigma_factors"/>
    <property type="match status" value="1"/>
</dbReference>
<dbReference type="PANTHER" id="PTHR33495">
    <property type="entry name" value="ANTI-SIGMA FACTOR ANTAGONIST TM_1081-RELATED-RELATED"/>
    <property type="match status" value="1"/>
</dbReference>
<evidence type="ECO:0000256" key="1">
    <source>
        <dbReference type="ARBA" id="ARBA00009013"/>
    </source>
</evidence>
<gene>
    <name evidence="4" type="ORF">IAC32_05855</name>
</gene>
<evidence type="ECO:0000313" key="4">
    <source>
        <dbReference type="EMBL" id="MBO8447250.1"/>
    </source>
</evidence>
<dbReference type="PANTHER" id="PTHR33495:SF2">
    <property type="entry name" value="ANTI-SIGMA FACTOR ANTAGONIST TM_1081-RELATED"/>
    <property type="match status" value="1"/>
</dbReference>
<dbReference type="Proteomes" id="UP000823637">
    <property type="component" value="Unassembled WGS sequence"/>
</dbReference>
<name>A0A9D9EI21_9BACT</name>
<feature type="domain" description="STAS" evidence="3">
    <location>
        <begin position="1"/>
        <end position="99"/>
    </location>
</feature>
<organism evidence="4 5">
    <name type="scientific">Candidatus Enterocola intestinipullorum</name>
    <dbReference type="NCBI Taxonomy" id="2840783"/>
    <lineage>
        <taxon>Bacteria</taxon>
        <taxon>Pseudomonadati</taxon>
        <taxon>Bacteroidota</taxon>
        <taxon>Bacteroidia</taxon>
        <taxon>Bacteroidales</taxon>
        <taxon>Candidatus Enterocola</taxon>
    </lineage>
</organism>
<dbReference type="GO" id="GO:0043856">
    <property type="term" value="F:anti-sigma factor antagonist activity"/>
    <property type="evidence" value="ECO:0007669"/>
    <property type="project" value="InterPro"/>
</dbReference>